<dbReference type="InterPro" id="IPR010342">
    <property type="entry name" value="DUF938"/>
</dbReference>
<dbReference type="EMBL" id="FOSP01000022">
    <property type="protein sequence ID" value="SFK95065.1"/>
    <property type="molecule type" value="Genomic_DNA"/>
</dbReference>
<evidence type="ECO:0008006" key="3">
    <source>
        <dbReference type="Google" id="ProtNLM"/>
    </source>
</evidence>
<dbReference type="SUPFAM" id="SSF53335">
    <property type="entry name" value="S-adenosyl-L-methionine-dependent methyltransferases"/>
    <property type="match status" value="1"/>
</dbReference>
<sequence length="201" mass="22488">MQAVFSESAERNKHPILEKLHPLLVTRKSVLEIGSGTGQHAVFFAAALPHLQWHPTELLEKLPLLSNHCSGHPLDNLAPPIALDIDAAKWPTVQVDAVFTANTLHIISWPQVCRFFTQVGKLLPEHGICCIYGPFNIDGRYTSESNAQFDHWLKNRNPESGIRDITNLQQHARICSLSLQENYAMPANNRLLIWGKCTSVA</sequence>
<evidence type="ECO:0000313" key="1">
    <source>
        <dbReference type="EMBL" id="SFK95065.1"/>
    </source>
</evidence>
<gene>
    <name evidence="1" type="ORF">SAMN05216302_102225</name>
</gene>
<keyword evidence="2" id="KW-1185">Reference proteome</keyword>
<dbReference type="RefSeq" id="WP_090700940.1">
    <property type="nucleotide sequence ID" value="NZ_FOSP01000022.1"/>
</dbReference>
<evidence type="ECO:0000313" key="2">
    <source>
        <dbReference type="Proteomes" id="UP000199533"/>
    </source>
</evidence>
<dbReference type="InterPro" id="IPR029063">
    <property type="entry name" value="SAM-dependent_MTases_sf"/>
</dbReference>
<proteinExistence type="predicted"/>
<name>A0A1I4DP14_9PROT</name>
<dbReference type="Proteomes" id="UP000199533">
    <property type="component" value="Unassembled WGS sequence"/>
</dbReference>
<dbReference type="Gene3D" id="3.40.50.150">
    <property type="entry name" value="Vaccinia Virus protein VP39"/>
    <property type="match status" value="1"/>
</dbReference>
<dbReference type="STRING" id="52441.SAMN05216302_102225"/>
<organism evidence="1 2">
    <name type="scientific">Nitrosomonas aestuarii</name>
    <dbReference type="NCBI Taxonomy" id="52441"/>
    <lineage>
        <taxon>Bacteria</taxon>
        <taxon>Pseudomonadati</taxon>
        <taxon>Pseudomonadota</taxon>
        <taxon>Betaproteobacteria</taxon>
        <taxon>Nitrosomonadales</taxon>
        <taxon>Nitrosomonadaceae</taxon>
        <taxon>Nitrosomonas</taxon>
    </lineage>
</organism>
<dbReference type="PANTHER" id="PTHR20974">
    <property type="entry name" value="UPF0585 PROTEIN CG18661"/>
    <property type="match status" value="1"/>
</dbReference>
<dbReference type="PANTHER" id="PTHR20974:SF0">
    <property type="entry name" value="UPF0585 PROTEIN CG18661"/>
    <property type="match status" value="1"/>
</dbReference>
<dbReference type="AlphaFoldDB" id="A0A1I4DP14"/>
<accession>A0A1I4DP14</accession>
<reference evidence="2" key="1">
    <citation type="submission" date="2016-10" db="EMBL/GenBank/DDBJ databases">
        <authorList>
            <person name="Varghese N."/>
            <person name="Submissions S."/>
        </authorList>
    </citation>
    <scope>NUCLEOTIDE SEQUENCE [LARGE SCALE GENOMIC DNA]</scope>
    <source>
        <strain evidence="2">Nm69</strain>
    </source>
</reference>
<dbReference type="Pfam" id="PF06080">
    <property type="entry name" value="DUF938"/>
    <property type="match status" value="1"/>
</dbReference>
<protein>
    <recommendedName>
        <fullName evidence="3">Methylase</fullName>
    </recommendedName>
</protein>
<dbReference type="OrthoDB" id="9342562at2"/>